<evidence type="ECO:0000313" key="3">
    <source>
        <dbReference type="Proteomes" id="UP000287651"/>
    </source>
</evidence>
<evidence type="ECO:0000256" key="1">
    <source>
        <dbReference type="SAM" id="MobiDB-lite"/>
    </source>
</evidence>
<name>A0A426ZZ46_ENSVE</name>
<feature type="region of interest" description="Disordered" evidence="1">
    <location>
        <begin position="1"/>
        <end position="25"/>
    </location>
</feature>
<accession>A0A426ZZ46</accession>
<protein>
    <submittedName>
        <fullName evidence="2">Uncharacterized protein</fullName>
    </submittedName>
</protein>
<sequence length="69" mass="7726">MMLKVFPDDDLRSTAHDRKKEQEKGIHMTPIAMMPSISMLTLPERGNVFVLEADKSRVGIGITLMQDGP</sequence>
<proteinExistence type="predicted"/>
<reference evidence="2 3" key="1">
    <citation type="journal article" date="2014" name="Agronomy (Basel)">
        <title>A Draft Genome Sequence for Ensete ventricosum, the Drought-Tolerant Tree Against Hunger.</title>
        <authorList>
            <person name="Harrison J."/>
            <person name="Moore K.A."/>
            <person name="Paszkiewicz K."/>
            <person name="Jones T."/>
            <person name="Grant M."/>
            <person name="Ambacheew D."/>
            <person name="Muzemil S."/>
            <person name="Studholme D.J."/>
        </authorList>
    </citation>
    <scope>NUCLEOTIDE SEQUENCE [LARGE SCALE GENOMIC DNA]</scope>
</reference>
<dbReference type="AlphaFoldDB" id="A0A426ZZ46"/>
<dbReference type="Proteomes" id="UP000287651">
    <property type="component" value="Unassembled WGS sequence"/>
</dbReference>
<organism evidence="2 3">
    <name type="scientific">Ensete ventricosum</name>
    <name type="common">Abyssinian banana</name>
    <name type="synonym">Musa ensete</name>
    <dbReference type="NCBI Taxonomy" id="4639"/>
    <lineage>
        <taxon>Eukaryota</taxon>
        <taxon>Viridiplantae</taxon>
        <taxon>Streptophyta</taxon>
        <taxon>Embryophyta</taxon>
        <taxon>Tracheophyta</taxon>
        <taxon>Spermatophyta</taxon>
        <taxon>Magnoliopsida</taxon>
        <taxon>Liliopsida</taxon>
        <taxon>Zingiberales</taxon>
        <taxon>Musaceae</taxon>
        <taxon>Ensete</taxon>
    </lineage>
</organism>
<comment type="caution">
    <text evidence="2">The sequence shown here is derived from an EMBL/GenBank/DDBJ whole genome shotgun (WGS) entry which is preliminary data.</text>
</comment>
<gene>
    <name evidence="2" type="ORF">B296_00010575</name>
</gene>
<evidence type="ECO:0000313" key="2">
    <source>
        <dbReference type="EMBL" id="RRT69267.1"/>
    </source>
</evidence>
<dbReference type="EMBL" id="AMZH03004396">
    <property type="protein sequence ID" value="RRT69267.1"/>
    <property type="molecule type" value="Genomic_DNA"/>
</dbReference>